<dbReference type="Proteomes" id="UP000199202">
    <property type="component" value="Unassembled WGS sequence"/>
</dbReference>
<dbReference type="CDD" id="cd08650">
    <property type="entry name" value="FMT_core_HypX_N"/>
    <property type="match status" value="1"/>
</dbReference>
<dbReference type="Pfam" id="PF00378">
    <property type="entry name" value="ECH_1"/>
    <property type="match status" value="1"/>
</dbReference>
<evidence type="ECO:0000313" key="4">
    <source>
        <dbReference type="Proteomes" id="UP000199202"/>
    </source>
</evidence>
<gene>
    <name evidence="3" type="ORF">SAMN05421869_105110</name>
</gene>
<dbReference type="PANTHER" id="PTHR43388">
    <property type="entry name" value="HYDROGENASE MATURATION FACTOR HOXX"/>
    <property type="match status" value="1"/>
</dbReference>
<dbReference type="InterPro" id="IPR036477">
    <property type="entry name" value="Formyl_transf_N_sf"/>
</dbReference>
<dbReference type="InterPro" id="IPR009188">
    <property type="entry name" value="NiFe-hyd_mat_HypX/HoxX"/>
</dbReference>
<dbReference type="SUPFAM" id="SSF53328">
    <property type="entry name" value="Formyltransferase"/>
    <property type="match status" value="1"/>
</dbReference>
<dbReference type="EMBL" id="FNDJ01000005">
    <property type="protein sequence ID" value="SDI31564.1"/>
    <property type="molecule type" value="Genomic_DNA"/>
</dbReference>
<dbReference type="InterPro" id="IPR047180">
    <property type="entry name" value="HoxX-like"/>
</dbReference>
<dbReference type="Pfam" id="PF02911">
    <property type="entry name" value="Formyl_trans_C"/>
    <property type="match status" value="1"/>
</dbReference>
<dbReference type="PANTHER" id="PTHR43388:SF1">
    <property type="entry name" value="HYDROGENASE MATURATION FACTOR HOXX"/>
    <property type="match status" value="1"/>
</dbReference>
<accession>A0A1G8JJX4</accession>
<feature type="compositionally biased region" description="Low complexity" evidence="1">
    <location>
        <begin position="586"/>
        <end position="599"/>
    </location>
</feature>
<dbReference type="Gene3D" id="3.90.226.10">
    <property type="entry name" value="2-enoyl-CoA Hydratase, Chain A, domain 1"/>
    <property type="match status" value="1"/>
</dbReference>
<dbReference type="PIRSF" id="PIRSF006787">
    <property type="entry name" value="Hydrgn_mat_HoxX"/>
    <property type="match status" value="1"/>
</dbReference>
<evidence type="ECO:0000313" key="3">
    <source>
        <dbReference type="EMBL" id="SDI31564.1"/>
    </source>
</evidence>
<name>A0A1G8JJX4_9ACTN</name>
<proteinExistence type="predicted"/>
<keyword evidence="4" id="KW-1185">Reference proteome</keyword>
<dbReference type="STRING" id="633440.SAMN05421869_105110"/>
<dbReference type="AlphaFoldDB" id="A0A1G8JJX4"/>
<dbReference type="InterPro" id="IPR029045">
    <property type="entry name" value="ClpP/crotonase-like_dom_sf"/>
</dbReference>
<feature type="domain" description="Formyl transferase C-terminal" evidence="2">
    <location>
        <begin position="209"/>
        <end position="290"/>
    </location>
</feature>
<dbReference type="InterPro" id="IPR011034">
    <property type="entry name" value="Formyl_transferase-like_C_sf"/>
</dbReference>
<dbReference type="Gene3D" id="3.40.50.12230">
    <property type="match status" value="1"/>
</dbReference>
<feature type="region of interest" description="Disordered" evidence="1">
    <location>
        <begin position="577"/>
        <end position="599"/>
    </location>
</feature>
<evidence type="ECO:0000256" key="1">
    <source>
        <dbReference type="SAM" id="MobiDB-lite"/>
    </source>
</evidence>
<evidence type="ECO:0000259" key="2">
    <source>
        <dbReference type="Pfam" id="PF02911"/>
    </source>
</evidence>
<dbReference type="SUPFAM" id="SSF52096">
    <property type="entry name" value="ClpP/crotonase"/>
    <property type="match status" value="1"/>
</dbReference>
<organism evidence="3 4">
    <name type="scientific">Nonomuraea jiangxiensis</name>
    <dbReference type="NCBI Taxonomy" id="633440"/>
    <lineage>
        <taxon>Bacteria</taxon>
        <taxon>Bacillati</taxon>
        <taxon>Actinomycetota</taxon>
        <taxon>Actinomycetes</taxon>
        <taxon>Streptosporangiales</taxon>
        <taxon>Streptosporangiaceae</taxon>
        <taxon>Nonomuraea</taxon>
    </lineage>
</organism>
<reference evidence="3 4" key="1">
    <citation type="submission" date="2016-10" db="EMBL/GenBank/DDBJ databases">
        <authorList>
            <person name="de Groot N.N."/>
        </authorList>
    </citation>
    <scope>NUCLEOTIDE SEQUENCE [LARGE SCALE GENOMIC DNA]</scope>
    <source>
        <strain evidence="3 4">CGMCC 4.6533</strain>
    </source>
</reference>
<dbReference type="InterPro" id="IPR001753">
    <property type="entry name" value="Enoyl-CoA_hydra/iso"/>
</dbReference>
<dbReference type="GO" id="GO:0003824">
    <property type="term" value="F:catalytic activity"/>
    <property type="evidence" value="ECO:0007669"/>
    <property type="project" value="InterPro"/>
</dbReference>
<dbReference type="CDD" id="cd06558">
    <property type="entry name" value="crotonase-like"/>
    <property type="match status" value="1"/>
</dbReference>
<dbReference type="InterPro" id="IPR005793">
    <property type="entry name" value="Formyl_trans_C"/>
</dbReference>
<feature type="region of interest" description="Disordered" evidence="1">
    <location>
        <begin position="1"/>
        <end position="21"/>
    </location>
</feature>
<protein>
    <submittedName>
        <fullName evidence="3">Putative two-component system protein, hydrogenase maturation factor HypX/HoxX</fullName>
    </submittedName>
</protein>
<sequence>MPVAGGIARPPEQSRALPVPDRSLPCPERSVRVRILLLCSAFNGLTQRCWLELRRAGHDVTVELAVSEEVMVEAADLAKPDLVICPFLKERVPAGLWRSHRTVIIHPGPPGDRGPSSLDWAIADAEPEWGVTALQAVEEMDAGPIWGYRRFAMPAEAPRKSALYNGPVADAAVELVVEVAGKAADASFVPEPLDYRSPEVRGRLRRAMRHADREFVWAEPTEDIVRRVRAADGAPGGRARLCEVPVRVFDVYAGPQVAGTAGQVVGRREGALLVRTGDGTVWVGHLRVEQEGGIKLPAVMALGERVAGVPERSGYSEITYDRSEAVGVVSFDFYNGAMSTEQCRRLAAALRYAVAQDTRVLVVRGGEVFSNGIHLNVIEASAHPEVEAWANINAINAVCREVIGCVSQLVVTSLGGNAGAGGVMMGLGADQVVVRDGVVLNPHYRTMGLFGSELWTYVLPRRVGAEQARRLTQEALPIGAAQAVELGLADQSLGGSRLEFERRVLEYAERLAADPGYDRLLAGRRQVREVDERRKPLAAYRAEELAEMSRDMFDDRHGFRAARRAFVRKVKASATPEHLAGHRELSGASAAAGAGASHM</sequence>
<dbReference type="SUPFAM" id="SSF50486">
    <property type="entry name" value="FMT C-terminal domain-like"/>
    <property type="match status" value="1"/>
</dbReference>